<feature type="binding site" evidence="4">
    <location>
        <position position="129"/>
    </location>
    <ligand>
        <name>GTP</name>
        <dbReference type="ChEBI" id="CHEBI:37565"/>
    </ligand>
</feature>
<feature type="binding site" evidence="4">
    <location>
        <position position="133"/>
    </location>
    <ligand>
        <name>GTP</name>
        <dbReference type="ChEBI" id="CHEBI:37565"/>
    </ligand>
</feature>
<evidence type="ECO:0000259" key="6">
    <source>
        <dbReference type="SMART" id="SM00864"/>
    </source>
</evidence>
<keyword evidence="4" id="KW-0131">Cell cycle</keyword>
<comment type="function">
    <text evidence="4">Essential cell division protein that forms a contractile ring structure (Z ring) at the future cell division site. The regulation of the ring assembly controls the timing and the location of cell division. One of the functions of the FtsZ ring is to recruit other cell division proteins to the septum to produce a new cell wall between the dividing cells. Binds GTP and shows GTPase activity.</text>
</comment>
<dbReference type="GO" id="GO:0051258">
    <property type="term" value="P:protein polymerization"/>
    <property type="evidence" value="ECO:0007669"/>
    <property type="project" value="UniProtKB-UniRule"/>
</dbReference>
<keyword evidence="4 8" id="KW-0132">Cell division</keyword>
<dbReference type="InterPro" id="IPR036525">
    <property type="entry name" value="Tubulin/FtsZ_GTPase_sf"/>
</dbReference>
<dbReference type="GO" id="GO:0043093">
    <property type="term" value="P:FtsZ-dependent cytokinesis"/>
    <property type="evidence" value="ECO:0007669"/>
    <property type="project" value="UniProtKB-UniRule"/>
</dbReference>
<protein>
    <recommendedName>
        <fullName evidence="4 5">Cell division protein FtsZ</fullName>
    </recommendedName>
</protein>
<dbReference type="SUPFAM" id="SSF55307">
    <property type="entry name" value="Tubulin C-terminal domain-like"/>
    <property type="match status" value="1"/>
</dbReference>
<evidence type="ECO:0000256" key="1">
    <source>
        <dbReference type="ARBA" id="ARBA00009690"/>
    </source>
</evidence>
<dbReference type="HAMAP" id="MF_00909">
    <property type="entry name" value="FtsZ"/>
    <property type="match status" value="1"/>
</dbReference>
<comment type="subunit">
    <text evidence="4">Homodimer. Polymerizes to form a dynamic ring structure in a strictly GTP-dependent manner. Interacts directly with several other division proteins.</text>
</comment>
<keyword evidence="4" id="KW-0717">Septation</keyword>
<comment type="similarity">
    <text evidence="1 4">Belongs to the FtsZ family.</text>
</comment>
<dbReference type="InterPro" id="IPR024757">
    <property type="entry name" value="FtsZ_C"/>
</dbReference>
<dbReference type="AlphaFoldDB" id="A0A2M7R773"/>
<evidence type="ECO:0000256" key="5">
    <source>
        <dbReference type="NCBIfam" id="TIGR00065"/>
    </source>
</evidence>
<keyword evidence="4" id="KW-0963">Cytoplasm</keyword>
<dbReference type="CDD" id="cd02201">
    <property type="entry name" value="FtsZ_type1"/>
    <property type="match status" value="1"/>
</dbReference>
<dbReference type="Gene3D" id="3.40.50.1440">
    <property type="entry name" value="Tubulin/FtsZ, GTPase domain"/>
    <property type="match status" value="1"/>
</dbReference>
<dbReference type="InterPro" id="IPR003008">
    <property type="entry name" value="Tubulin_FtsZ_GTPase"/>
</dbReference>
<gene>
    <name evidence="4" type="primary">ftsZ</name>
    <name evidence="8" type="ORF">COY73_01425</name>
</gene>
<evidence type="ECO:0000256" key="4">
    <source>
        <dbReference type="HAMAP-Rule" id="MF_00909"/>
    </source>
</evidence>
<dbReference type="GO" id="GO:0003924">
    <property type="term" value="F:GTPase activity"/>
    <property type="evidence" value="ECO:0007669"/>
    <property type="project" value="UniProtKB-UniRule"/>
</dbReference>
<dbReference type="NCBIfam" id="TIGR00065">
    <property type="entry name" value="ftsZ"/>
    <property type="match status" value="1"/>
</dbReference>
<dbReference type="InterPro" id="IPR018316">
    <property type="entry name" value="Tubulin/FtsZ_2-layer-sand-dom"/>
</dbReference>
<dbReference type="SMART" id="SM00864">
    <property type="entry name" value="Tubulin"/>
    <property type="match status" value="1"/>
</dbReference>
<proteinExistence type="inferred from homology"/>
<feature type="binding site" evidence="4">
    <location>
        <position position="177"/>
    </location>
    <ligand>
        <name>GTP</name>
        <dbReference type="ChEBI" id="CHEBI:37565"/>
    </ligand>
</feature>
<comment type="subcellular location">
    <subcellularLocation>
        <location evidence="4">Cytoplasm</location>
    </subcellularLocation>
    <text evidence="4">Assembles at midcell at the inner surface of the cytoplasmic membrane.</text>
</comment>
<dbReference type="PANTHER" id="PTHR30314:SF3">
    <property type="entry name" value="MITOCHONDRIAL DIVISION PROTEIN FSZA"/>
    <property type="match status" value="1"/>
</dbReference>
<evidence type="ECO:0000256" key="3">
    <source>
        <dbReference type="ARBA" id="ARBA00023134"/>
    </source>
</evidence>
<dbReference type="Pfam" id="PF00091">
    <property type="entry name" value="Tubulin"/>
    <property type="match status" value="1"/>
</dbReference>
<dbReference type="InterPro" id="IPR045061">
    <property type="entry name" value="FtsZ/CetZ"/>
</dbReference>
<reference evidence="9" key="1">
    <citation type="submission" date="2017-09" db="EMBL/GenBank/DDBJ databases">
        <title>Depth-based differentiation of microbial function through sediment-hosted aquifers and enrichment of novel symbionts in the deep terrestrial subsurface.</title>
        <authorList>
            <person name="Probst A.J."/>
            <person name="Ladd B."/>
            <person name="Jarett J.K."/>
            <person name="Geller-Mcgrath D.E."/>
            <person name="Sieber C.M.K."/>
            <person name="Emerson J.B."/>
            <person name="Anantharaman K."/>
            <person name="Thomas B.C."/>
            <person name="Malmstrom R."/>
            <person name="Stieglmeier M."/>
            <person name="Klingl A."/>
            <person name="Woyke T."/>
            <person name="Ryan C.M."/>
            <person name="Banfield J.F."/>
        </authorList>
    </citation>
    <scope>NUCLEOTIDE SEQUENCE [LARGE SCALE GENOMIC DNA]</scope>
</reference>
<sequence length="310" mass="32736">MTKIKVIGVGGSGSNTVSRMTSCKIQGVDLIAVNTDLQDLKKTKANLKIQIGKNLTKGLGAGMNPEIGKKAVEEQSKNIEEVLRGTDMVFITGGFGGGTCTGAAPVIAEIAKSLGVLTVAIVTKPFGFEGVPRMKIAKEGLENLKSKVDTLVVIPNDKLLSLVDENTTLLSAFWLADDVLRQAVQGISDLILVPGIINIDFADVKTILENSGRATFGYGKAKGSKRMAEAVNLAINSPLVDFSIRGAKGVLFNVYGGDDLSLTEIDEAAKIITKNIEPQAKVIFGAVKDSKLKKGEVKIMVIATGFLTST</sequence>
<dbReference type="InterPro" id="IPR008280">
    <property type="entry name" value="Tub_FtsZ_C"/>
</dbReference>
<dbReference type="EMBL" id="PFLW01000039">
    <property type="protein sequence ID" value="PIY89266.1"/>
    <property type="molecule type" value="Genomic_DNA"/>
</dbReference>
<feature type="domain" description="Tubulin/FtsZ 2-layer sandwich" evidence="7">
    <location>
        <begin position="197"/>
        <end position="309"/>
    </location>
</feature>
<evidence type="ECO:0000256" key="2">
    <source>
        <dbReference type="ARBA" id="ARBA00022741"/>
    </source>
</evidence>
<feature type="domain" description="Tubulin/FtsZ GTPase" evidence="6">
    <location>
        <begin position="3"/>
        <end position="195"/>
    </location>
</feature>
<keyword evidence="2 4" id="KW-0547">Nucleotide-binding</keyword>
<dbReference type="SUPFAM" id="SSF52490">
    <property type="entry name" value="Tubulin nucleotide-binding domain-like"/>
    <property type="match status" value="1"/>
</dbReference>
<dbReference type="Pfam" id="PF12327">
    <property type="entry name" value="FtsZ_C"/>
    <property type="match status" value="1"/>
</dbReference>
<dbReference type="GO" id="GO:0005737">
    <property type="term" value="C:cytoplasm"/>
    <property type="evidence" value="ECO:0007669"/>
    <property type="project" value="UniProtKB-SubCell"/>
</dbReference>
<dbReference type="GO" id="GO:0032153">
    <property type="term" value="C:cell division site"/>
    <property type="evidence" value="ECO:0007669"/>
    <property type="project" value="UniProtKB-UniRule"/>
</dbReference>
<dbReference type="SMART" id="SM00865">
    <property type="entry name" value="Tubulin_C"/>
    <property type="match status" value="1"/>
</dbReference>
<keyword evidence="3 4" id="KW-0342">GTP-binding</keyword>
<dbReference type="PRINTS" id="PR00423">
    <property type="entry name" value="CELLDVISFTSZ"/>
</dbReference>
<dbReference type="GO" id="GO:0000917">
    <property type="term" value="P:division septum assembly"/>
    <property type="evidence" value="ECO:0007669"/>
    <property type="project" value="UniProtKB-KW"/>
</dbReference>
<evidence type="ECO:0000313" key="9">
    <source>
        <dbReference type="Proteomes" id="UP000230767"/>
    </source>
</evidence>
<comment type="caution">
    <text evidence="4">Lacks conserved residue(s) required for the propagation of feature annotation.</text>
</comment>
<dbReference type="InterPro" id="IPR000158">
    <property type="entry name" value="Cell_div_FtsZ"/>
</dbReference>
<dbReference type="FunFam" id="3.40.50.1440:FF:000001">
    <property type="entry name" value="Cell division protein FtsZ"/>
    <property type="match status" value="1"/>
</dbReference>
<accession>A0A2M7R773</accession>
<organism evidence="8 9">
    <name type="scientific">Candidatus Nealsonbacteria bacterium CG_4_10_14_0_8_um_filter_37_14</name>
    <dbReference type="NCBI Taxonomy" id="1974684"/>
    <lineage>
        <taxon>Bacteria</taxon>
        <taxon>Candidatus Nealsoniibacteriota</taxon>
    </lineage>
</organism>
<dbReference type="PANTHER" id="PTHR30314">
    <property type="entry name" value="CELL DIVISION PROTEIN FTSZ-RELATED"/>
    <property type="match status" value="1"/>
</dbReference>
<name>A0A2M7R773_9BACT</name>
<dbReference type="GO" id="GO:0005525">
    <property type="term" value="F:GTP binding"/>
    <property type="evidence" value="ECO:0007669"/>
    <property type="project" value="UniProtKB-UniRule"/>
</dbReference>
<evidence type="ECO:0000259" key="7">
    <source>
        <dbReference type="SMART" id="SM00865"/>
    </source>
</evidence>
<dbReference type="Proteomes" id="UP000230767">
    <property type="component" value="Unassembled WGS sequence"/>
</dbReference>
<evidence type="ECO:0000313" key="8">
    <source>
        <dbReference type="EMBL" id="PIY89266.1"/>
    </source>
</evidence>
<comment type="caution">
    <text evidence="8">The sequence shown here is derived from an EMBL/GenBank/DDBJ whole genome shotgun (WGS) entry which is preliminary data.</text>
</comment>